<dbReference type="SMART" id="SM00347">
    <property type="entry name" value="HTH_MARR"/>
    <property type="match status" value="1"/>
</dbReference>
<proteinExistence type="predicted"/>
<evidence type="ECO:0000256" key="1">
    <source>
        <dbReference type="ARBA" id="ARBA00023015"/>
    </source>
</evidence>
<evidence type="ECO:0000259" key="4">
    <source>
        <dbReference type="PROSITE" id="PS50995"/>
    </source>
</evidence>
<gene>
    <name evidence="5" type="ORF">SAMN04487968_10748</name>
</gene>
<dbReference type="PANTHER" id="PTHR33164:SF94">
    <property type="entry name" value="TRANSCRIPTIONAL REGULATORY PROTEIN-RELATED"/>
    <property type="match status" value="1"/>
</dbReference>
<name>A0A1I1JUG7_9ACTN</name>
<evidence type="ECO:0000256" key="3">
    <source>
        <dbReference type="ARBA" id="ARBA00023163"/>
    </source>
</evidence>
<dbReference type="PROSITE" id="PS01117">
    <property type="entry name" value="HTH_MARR_1"/>
    <property type="match status" value="1"/>
</dbReference>
<keyword evidence="1" id="KW-0805">Transcription regulation</keyword>
<dbReference type="InterPro" id="IPR036388">
    <property type="entry name" value="WH-like_DNA-bd_sf"/>
</dbReference>
<feature type="domain" description="HTH marR-type" evidence="4">
    <location>
        <begin position="1"/>
        <end position="121"/>
    </location>
</feature>
<accession>A0A1I1JUG7</accession>
<evidence type="ECO:0000313" key="6">
    <source>
        <dbReference type="Proteomes" id="UP000198832"/>
    </source>
</evidence>
<reference evidence="5 6" key="1">
    <citation type="submission" date="2016-10" db="EMBL/GenBank/DDBJ databases">
        <authorList>
            <person name="de Groot N.N."/>
        </authorList>
    </citation>
    <scope>NUCLEOTIDE SEQUENCE [LARGE SCALE GENOMIC DNA]</scope>
    <source>
        <strain evidence="5 6">CGMCC 1.7056</strain>
    </source>
</reference>
<dbReference type="Pfam" id="PF01047">
    <property type="entry name" value="MarR"/>
    <property type="match status" value="1"/>
</dbReference>
<protein>
    <submittedName>
        <fullName evidence="5">DNA-binding transcriptional regulator, MarR family</fullName>
    </submittedName>
</protein>
<dbReference type="GO" id="GO:0003677">
    <property type="term" value="F:DNA binding"/>
    <property type="evidence" value="ECO:0007669"/>
    <property type="project" value="UniProtKB-KW"/>
</dbReference>
<dbReference type="SUPFAM" id="SSF46785">
    <property type="entry name" value="Winged helix' DNA-binding domain"/>
    <property type="match status" value="1"/>
</dbReference>
<dbReference type="Gene3D" id="1.10.10.10">
    <property type="entry name" value="Winged helix-like DNA-binding domain superfamily/Winged helix DNA-binding domain"/>
    <property type="match status" value="1"/>
</dbReference>
<dbReference type="PROSITE" id="PS50995">
    <property type="entry name" value="HTH_MARR_2"/>
    <property type="match status" value="1"/>
</dbReference>
<dbReference type="EMBL" id="FOLB01000007">
    <property type="protein sequence ID" value="SFC49020.1"/>
    <property type="molecule type" value="Genomic_DNA"/>
</dbReference>
<dbReference type="GO" id="GO:0003700">
    <property type="term" value="F:DNA-binding transcription factor activity"/>
    <property type="evidence" value="ECO:0007669"/>
    <property type="project" value="InterPro"/>
</dbReference>
<organism evidence="5 6">
    <name type="scientific">Nocardioides terrae</name>
    <dbReference type="NCBI Taxonomy" id="574651"/>
    <lineage>
        <taxon>Bacteria</taxon>
        <taxon>Bacillati</taxon>
        <taxon>Actinomycetota</taxon>
        <taxon>Actinomycetes</taxon>
        <taxon>Propionibacteriales</taxon>
        <taxon>Nocardioidaceae</taxon>
        <taxon>Nocardioides</taxon>
    </lineage>
</organism>
<dbReference type="PRINTS" id="PR00598">
    <property type="entry name" value="HTHMARR"/>
</dbReference>
<dbReference type="AlphaFoldDB" id="A0A1I1JUG7"/>
<evidence type="ECO:0000313" key="5">
    <source>
        <dbReference type="EMBL" id="SFC49020.1"/>
    </source>
</evidence>
<dbReference type="InterPro" id="IPR000835">
    <property type="entry name" value="HTH_MarR-typ"/>
</dbReference>
<keyword evidence="3" id="KW-0804">Transcription</keyword>
<keyword evidence="2 5" id="KW-0238">DNA-binding</keyword>
<dbReference type="InterPro" id="IPR036390">
    <property type="entry name" value="WH_DNA-bd_sf"/>
</dbReference>
<dbReference type="InterPro" id="IPR023187">
    <property type="entry name" value="Tscrpt_reg_MarR-type_CS"/>
</dbReference>
<dbReference type="STRING" id="574651.SAMN04487968_10748"/>
<sequence>MTAVVARTFRSVDESISVRQLRVLVMLRYGAPMNLTSIAEALAVNSSNASRTCDRLVVAGLLIREEAENDRRHVSLSLSEHGARIVDGVMADRESILDDIIGRLSPAQQKRLAASLEAFLAAAAGAGLEPSADGRESLIPWLR</sequence>
<dbReference type="PANTHER" id="PTHR33164">
    <property type="entry name" value="TRANSCRIPTIONAL REGULATOR, MARR FAMILY"/>
    <property type="match status" value="1"/>
</dbReference>
<dbReference type="GO" id="GO:0006950">
    <property type="term" value="P:response to stress"/>
    <property type="evidence" value="ECO:0007669"/>
    <property type="project" value="TreeGrafter"/>
</dbReference>
<keyword evidence="6" id="KW-1185">Reference proteome</keyword>
<evidence type="ECO:0000256" key="2">
    <source>
        <dbReference type="ARBA" id="ARBA00023125"/>
    </source>
</evidence>
<dbReference type="InterPro" id="IPR039422">
    <property type="entry name" value="MarR/SlyA-like"/>
</dbReference>
<dbReference type="Proteomes" id="UP000198832">
    <property type="component" value="Unassembled WGS sequence"/>
</dbReference>